<evidence type="ECO:0000313" key="3">
    <source>
        <dbReference type="Proteomes" id="UP001152607"/>
    </source>
</evidence>
<gene>
    <name evidence="2" type="ORF">PDIGIT_LOCUS6353</name>
</gene>
<protein>
    <recommendedName>
        <fullName evidence="1">Aminoglycoside phosphotransferase domain-containing protein</fullName>
    </recommendedName>
</protein>
<dbReference type="Gene3D" id="3.30.200.20">
    <property type="entry name" value="Phosphorylase Kinase, domain 1"/>
    <property type="match status" value="1"/>
</dbReference>
<accession>A0A9W4UCC1</accession>
<feature type="domain" description="Aminoglycoside phosphotransferase" evidence="1">
    <location>
        <begin position="112"/>
        <end position="309"/>
    </location>
</feature>
<sequence>MDSSTSQPDLTTEAGMSAYLTARSISHTSITLLTGGNVNYVYRVTCPSETSSSSSTTSESIASQKERTFIYKHSEAYLHFSPTFAFDPARMDYENHVLIVVPELMDRYVPGKVCSVHSAKRYSYDAEKRVLCLEDGGERELKKAYADPLLNIPAIGTEMGRWIAALHMSTKKTSLSLTGAKDDVDLKANNPIGVEIYRYSYNNLSDAFAKYGHDVELANRVNEKFGSRLAADNECLCHGDYWPGNVLVKFRDERQEEVDLTVVDWEITRRGTSATDVGQFAAEAFLLDRFRGDRGILAAFLDAYLTERDFGAGAVEGVDEQEWITRMLVHWAVHIAFWPTRVEWTDREGTQDLVDMGRAVLISALDGDWAKLRNCQLLRSAGGRLADILA</sequence>
<organism evidence="2 3">
    <name type="scientific">Periconia digitata</name>
    <dbReference type="NCBI Taxonomy" id="1303443"/>
    <lineage>
        <taxon>Eukaryota</taxon>
        <taxon>Fungi</taxon>
        <taxon>Dikarya</taxon>
        <taxon>Ascomycota</taxon>
        <taxon>Pezizomycotina</taxon>
        <taxon>Dothideomycetes</taxon>
        <taxon>Pleosporomycetidae</taxon>
        <taxon>Pleosporales</taxon>
        <taxon>Massarineae</taxon>
        <taxon>Periconiaceae</taxon>
        <taxon>Periconia</taxon>
    </lineage>
</organism>
<dbReference type="Pfam" id="PF01636">
    <property type="entry name" value="APH"/>
    <property type="match status" value="1"/>
</dbReference>
<dbReference type="Proteomes" id="UP001152607">
    <property type="component" value="Unassembled WGS sequence"/>
</dbReference>
<dbReference type="OrthoDB" id="25129at2759"/>
<evidence type="ECO:0000259" key="1">
    <source>
        <dbReference type="Pfam" id="PF01636"/>
    </source>
</evidence>
<dbReference type="InterPro" id="IPR002575">
    <property type="entry name" value="Aminoglycoside_PTrfase"/>
</dbReference>
<dbReference type="Gene3D" id="3.90.1200.10">
    <property type="match status" value="1"/>
</dbReference>
<proteinExistence type="predicted"/>
<evidence type="ECO:0000313" key="2">
    <source>
        <dbReference type="EMBL" id="CAI6333315.1"/>
    </source>
</evidence>
<dbReference type="InterPro" id="IPR011009">
    <property type="entry name" value="Kinase-like_dom_sf"/>
</dbReference>
<dbReference type="EMBL" id="CAOQHR010000004">
    <property type="protein sequence ID" value="CAI6333315.1"/>
    <property type="molecule type" value="Genomic_DNA"/>
</dbReference>
<dbReference type="AlphaFoldDB" id="A0A9W4UCC1"/>
<name>A0A9W4UCC1_9PLEO</name>
<reference evidence="2" key="1">
    <citation type="submission" date="2023-01" db="EMBL/GenBank/DDBJ databases">
        <authorList>
            <person name="Van Ghelder C."/>
            <person name="Rancurel C."/>
        </authorList>
    </citation>
    <scope>NUCLEOTIDE SEQUENCE</scope>
    <source>
        <strain evidence="2">CNCM I-4278</strain>
    </source>
</reference>
<comment type="caution">
    <text evidence="2">The sequence shown here is derived from an EMBL/GenBank/DDBJ whole genome shotgun (WGS) entry which is preliminary data.</text>
</comment>
<keyword evidence="3" id="KW-1185">Reference proteome</keyword>
<dbReference type="SUPFAM" id="SSF56112">
    <property type="entry name" value="Protein kinase-like (PK-like)"/>
    <property type="match status" value="1"/>
</dbReference>